<evidence type="ECO:0000313" key="2">
    <source>
        <dbReference type="Proteomes" id="UP001279734"/>
    </source>
</evidence>
<organism evidence="1 2">
    <name type="scientific">Nepenthes gracilis</name>
    <name type="common">Slender pitcher plant</name>
    <dbReference type="NCBI Taxonomy" id="150966"/>
    <lineage>
        <taxon>Eukaryota</taxon>
        <taxon>Viridiplantae</taxon>
        <taxon>Streptophyta</taxon>
        <taxon>Embryophyta</taxon>
        <taxon>Tracheophyta</taxon>
        <taxon>Spermatophyta</taxon>
        <taxon>Magnoliopsida</taxon>
        <taxon>eudicotyledons</taxon>
        <taxon>Gunneridae</taxon>
        <taxon>Pentapetalae</taxon>
        <taxon>Caryophyllales</taxon>
        <taxon>Nepenthaceae</taxon>
        <taxon>Nepenthes</taxon>
    </lineage>
</organism>
<proteinExistence type="predicted"/>
<gene>
    <name evidence="1" type="ORF">Nepgr_002965</name>
</gene>
<dbReference type="AlphaFoldDB" id="A0AAD3XD37"/>
<evidence type="ECO:0000313" key="1">
    <source>
        <dbReference type="EMBL" id="GMH01126.1"/>
    </source>
</evidence>
<name>A0AAD3XD37_NEPGR</name>
<dbReference type="Proteomes" id="UP001279734">
    <property type="component" value="Unassembled WGS sequence"/>
</dbReference>
<comment type="caution">
    <text evidence="1">The sequence shown here is derived from an EMBL/GenBank/DDBJ whole genome shotgun (WGS) entry which is preliminary data.</text>
</comment>
<accession>A0AAD3XD37</accession>
<sequence>MHGQPDKLQKLDHDASFSLILHRWINCLSSTKLPSSYTPMIIKSQISIMINGALIGKLQLHVREPSDPTSCHGRPWDRVKAFQAMQSFHFCEFT</sequence>
<keyword evidence="2" id="KW-1185">Reference proteome</keyword>
<dbReference type="EMBL" id="BSYO01000002">
    <property type="protein sequence ID" value="GMH01126.1"/>
    <property type="molecule type" value="Genomic_DNA"/>
</dbReference>
<reference evidence="1" key="1">
    <citation type="submission" date="2023-05" db="EMBL/GenBank/DDBJ databases">
        <title>Nepenthes gracilis genome sequencing.</title>
        <authorList>
            <person name="Fukushima K."/>
        </authorList>
    </citation>
    <scope>NUCLEOTIDE SEQUENCE</scope>
    <source>
        <strain evidence="1">SING2019-196</strain>
    </source>
</reference>
<protein>
    <submittedName>
        <fullName evidence="1">Uncharacterized protein</fullName>
    </submittedName>
</protein>